<evidence type="ECO:0000313" key="2">
    <source>
        <dbReference type="Proteomes" id="UP000246058"/>
    </source>
</evidence>
<keyword evidence="2" id="KW-1185">Reference proteome</keyword>
<reference evidence="1 2" key="1">
    <citation type="submission" date="2018-05" db="EMBL/GenBank/DDBJ databases">
        <title>Complete Genome Sequence of Methylobacterium sp. 17Sr1-43.</title>
        <authorList>
            <person name="Srinivasan S."/>
        </authorList>
    </citation>
    <scope>NUCLEOTIDE SEQUENCE [LARGE SCALE GENOMIC DNA]</scope>
    <source>
        <strain evidence="1 2">17Sr1-43</strain>
    </source>
</reference>
<accession>A0A2U8VWS9</accession>
<dbReference type="AlphaFoldDB" id="A0A2U8VWS9"/>
<dbReference type="EMBL" id="CP029551">
    <property type="protein sequence ID" value="AWN37672.1"/>
    <property type="molecule type" value="Genomic_DNA"/>
</dbReference>
<evidence type="ECO:0000313" key="1">
    <source>
        <dbReference type="EMBL" id="AWN37672.1"/>
    </source>
</evidence>
<dbReference type="RefSeq" id="WP_109952738.1">
    <property type="nucleotide sequence ID" value="NZ_CP029551.1"/>
</dbReference>
<dbReference type="Proteomes" id="UP000246058">
    <property type="component" value="Chromosome"/>
</dbReference>
<organism evidence="1 2">
    <name type="scientific">Methylobacterium radiodurans</name>
    <dbReference type="NCBI Taxonomy" id="2202828"/>
    <lineage>
        <taxon>Bacteria</taxon>
        <taxon>Pseudomonadati</taxon>
        <taxon>Pseudomonadota</taxon>
        <taxon>Alphaproteobacteria</taxon>
        <taxon>Hyphomicrobiales</taxon>
        <taxon>Methylobacteriaceae</taxon>
        <taxon>Methylobacterium</taxon>
    </lineage>
</organism>
<protein>
    <submittedName>
        <fullName evidence="1">Uncharacterized protein</fullName>
    </submittedName>
</protein>
<gene>
    <name evidence="1" type="ORF">DK427_19680</name>
</gene>
<dbReference type="KEGG" id="meti:DK427_19680"/>
<sequence>MNRRRLASEPPAPDRIEFRLPREEDEKVSLAATVIARVAAAGADPDVDAETLALHADEKSLSAMLALAEPVTDIRGYLVRTG</sequence>
<proteinExistence type="predicted"/>
<name>A0A2U8VWS9_9HYPH</name>